<evidence type="ECO:0000256" key="3">
    <source>
        <dbReference type="ARBA" id="ARBA00023136"/>
    </source>
</evidence>
<dbReference type="Gene3D" id="1.50.40.10">
    <property type="entry name" value="Mitochondrial carrier domain"/>
    <property type="match status" value="1"/>
</dbReference>
<dbReference type="AlphaFoldDB" id="A0A823A119"/>
<sequence>MSENTNPSLKLWKRSLALKKSISAWCWIWQGSMDGSKDLYRNMLRCRRSQESPFISGALDNFIAGAAAGCTTLVIIYPLEIAHTRLAADIGDNRGSSIQGHHSLTGYHSQEKWYQGNLQRPPCFSTWDDCPPWPLLWGV</sequence>
<dbReference type="SUPFAM" id="SSF103506">
    <property type="entry name" value="Mitochondrial carrier"/>
    <property type="match status" value="1"/>
</dbReference>
<organism evidence="4 5">
    <name type="scientific">Nelumbo nucifera</name>
    <name type="common">Sacred lotus</name>
    <dbReference type="NCBI Taxonomy" id="4432"/>
    <lineage>
        <taxon>Eukaryota</taxon>
        <taxon>Viridiplantae</taxon>
        <taxon>Streptophyta</taxon>
        <taxon>Embryophyta</taxon>
        <taxon>Tracheophyta</taxon>
        <taxon>Spermatophyta</taxon>
        <taxon>Magnoliopsida</taxon>
        <taxon>Proteales</taxon>
        <taxon>Nelumbonaceae</taxon>
        <taxon>Nelumbo</taxon>
    </lineage>
</organism>
<dbReference type="Proteomes" id="UP000607653">
    <property type="component" value="Unassembled WGS sequence"/>
</dbReference>
<reference evidence="4 5" key="1">
    <citation type="journal article" date="2020" name="Mol. Biol. Evol.">
        <title>Distinct Expression and Methylation Patterns for Genes with Different Fates following a Single Whole-Genome Duplication in Flowering Plants.</title>
        <authorList>
            <person name="Shi T."/>
            <person name="Rahmani R.S."/>
            <person name="Gugger P.F."/>
            <person name="Wang M."/>
            <person name="Li H."/>
            <person name="Zhang Y."/>
            <person name="Li Z."/>
            <person name="Wang Q."/>
            <person name="Van de Peer Y."/>
            <person name="Marchal K."/>
            <person name="Chen J."/>
        </authorList>
    </citation>
    <scope>NUCLEOTIDE SEQUENCE [LARGE SCALE GENOMIC DNA]</scope>
    <source>
        <tissue evidence="4">Leaf</tissue>
    </source>
</reference>
<dbReference type="Pfam" id="PF00153">
    <property type="entry name" value="Mito_carr"/>
    <property type="match status" value="1"/>
</dbReference>
<accession>A0A823A119</accession>
<evidence type="ECO:0000256" key="1">
    <source>
        <dbReference type="ARBA" id="ARBA00004141"/>
    </source>
</evidence>
<dbReference type="EMBL" id="DUZY01000008">
    <property type="protein sequence ID" value="DAD49009.1"/>
    <property type="molecule type" value="Genomic_DNA"/>
</dbReference>
<keyword evidence="2" id="KW-0812">Transmembrane</keyword>
<name>A0A823A119_NELNU</name>
<evidence type="ECO:0000256" key="2">
    <source>
        <dbReference type="ARBA" id="ARBA00022692"/>
    </source>
</evidence>
<dbReference type="GO" id="GO:0016020">
    <property type="term" value="C:membrane"/>
    <property type="evidence" value="ECO:0007669"/>
    <property type="project" value="UniProtKB-SubCell"/>
</dbReference>
<evidence type="ECO:0000313" key="4">
    <source>
        <dbReference type="EMBL" id="DAD49009.1"/>
    </source>
</evidence>
<proteinExistence type="predicted"/>
<comment type="subcellular location">
    <subcellularLocation>
        <location evidence="1">Membrane</location>
        <topology evidence="1">Multi-pass membrane protein</topology>
    </subcellularLocation>
</comment>
<keyword evidence="3" id="KW-0472">Membrane</keyword>
<protein>
    <submittedName>
        <fullName evidence="4">Uncharacterized protein</fullName>
    </submittedName>
</protein>
<evidence type="ECO:0000313" key="5">
    <source>
        <dbReference type="Proteomes" id="UP000607653"/>
    </source>
</evidence>
<gene>
    <name evidence="4" type="ORF">HUJ06_018946</name>
</gene>
<dbReference type="InterPro" id="IPR018108">
    <property type="entry name" value="MCP_transmembrane"/>
</dbReference>
<dbReference type="InterPro" id="IPR023395">
    <property type="entry name" value="MCP_dom_sf"/>
</dbReference>
<comment type="caution">
    <text evidence="4">The sequence shown here is derived from an EMBL/GenBank/DDBJ whole genome shotgun (WGS) entry which is preliminary data.</text>
</comment>
<keyword evidence="5" id="KW-1185">Reference proteome</keyword>